<comment type="caution">
    <text evidence="6">The sequence shown here is derived from an EMBL/GenBank/DDBJ whole genome shotgun (WGS) entry which is preliminary data.</text>
</comment>
<dbReference type="Gene3D" id="3.40.250.10">
    <property type="entry name" value="Rhodanese-like domain"/>
    <property type="match status" value="1"/>
</dbReference>
<dbReference type="SUPFAM" id="SSF52821">
    <property type="entry name" value="Rhodanese/Cell cycle control phosphatase"/>
    <property type="match status" value="1"/>
</dbReference>
<dbReference type="Gene3D" id="1.25.40.10">
    <property type="entry name" value="Tetratricopeptide repeat domain"/>
    <property type="match status" value="1"/>
</dbReference>
<reference evidence="6" key="1">
    <citation type="submission" date="2018-01" db="EMBL/GenBank/DDBJ databases">
        <authorList>
            <person name="Mao J.F."/>
        </authorList>
    </citation>
    <scope>NUCLEOTIDE SEQUENCE</scope>
    <source>
        <strain evidence="6">Huo1</strain>
        <tissue evidence="6">Leaf</tissue>
    </source>
</reference>
<evidence type="ECO:0000313" key="7">
    <source>
        <dbReference type="Proteomes" id="UP000298416"/>
    </source>
</evidence>
<keyword evidence="7" id="KW-1185">Reference proteome</keyword>
<dbReference type="Proteomes" id="UP000298416">
    <property type="component" value="Unassembled WGS sequence"/>
</dbReference>
<keyword evidence="3" id="KW-0469">Meiosis</keyword>
<dbReference type="SUPFAM" id="SSF48452">
    <property type="entry name" value="TPR-like"/>
    <property type="match status" value="1"/>
</dbReference>
<evidence type="ECO:0000313" key="6">
    <source>
        <dbReference type="EMBL" id="KAG6415507.1"/>
    </source>
</evidence>
<dbReference type="EMBL" id="PNBA02000008">
    <property type="protein sequence ID" value="KAG6415507.1"/>
    <property type="molecule type" value="Genomic_DNA"/>
</dbReference>
<feature type="region of interest" description="Disordered" evidence="5">
    <location>
        <begin position="1"/>
        <end position="26"/>
    </location>
</feature>
<dbReference type="InterPro" id="IPR011990">
    <property type="entry name" value="TPR-like_helical_dom_sf"/>
</dbReference>
<dbReference type="InterPro" id="IPR039057">
    <property type="entry name" value="Spo22/ZIP4"/>
</dbReference>
<evidence type="ECO:0000256" key="2">
    <source>
        <dbReference type="ARBA" id="ARBA00023006"/>
    </source>
</evidence>
<dbReference type="GO" id="GO:0090173">
    <property type="term" value="P:regulation of synaptonemal complex assembly"/>
    <property type="evidence" value="ECO:0007669"/>
    <property type="project" value="InterPro"/>
</dbReference>
<sequence>MRIAEISPTPEQRRSSTVTVDSDSDQSAVLSKIETAIKSLERHPPAHPLPDSYASEIQLPLAQLSQLVPLPNSAKLFVWKLSYRLWNVCVDLSNASSQKISEELAKLRQLAAEMLLATSDVAGIPSPAFKAALFFYKTGLVWFDLRKFDFANNCFEKATDLVSNIEINSVSDYDERKLLLDLNLARSRSSWEVSDRNLAIALLNRSKNVLFGVSRNYNALAHQYLSFGKTLLSTSEVSTVNEALKLMNDALELCGKGLRVVKRTEDTLSLKELRLKTLRFIAAAHLQNDEFESVLKCVKVLREVGSAGDSHPSLSVLAMKAWLGLGRFAEAEKELKGMVLNKGIPECVWVSAVESYFLAAGAAGAETVKAVFLGLLGRCHVSAGAAIRVINRVVGNGLSNGEGMKVKAKVVGELVSDERMVALFDRDAKERTTMHALLWNCATEHFRSKDYVLSAEMFEKSMLYVPHGIENRILKAKGYRVLCLCYLGLLQLDRAQEYIDEAEKLEPNITSSFLKFKILLQKKDHSSAIAQMQAMPSCLDFTTEFISLSAHEAVACHSIPVAVASLSQLLTFYNSGKAMPINEAVVFRTMITILSQEPGNDTDVLKHMKRAHVRQSEVGADIFFGKCEVGRREKNWLAANAWNFGVRTGQEKNYELSSEFFKLASELYKIIGDGDTEGNEEMVCKSIILAVSAIIAEEKHQKGTLLEPEIRQAIELLGRAGKILTSSSSSIKKNDDQIAAIEPHFFFVYTWSASDLYSRLSDGGSQQLQLVKNFASSKCCNLKHLVQIGLEALQGPRSNPEVAALALNSSLAALLASPSPDYQTVALVLRNLITVDSIQKGEPDDESIMERYKQAYRIMVGLKEGSYPSEEAKWLAMTAWNRAALPAKVGQVEMAKKWMSMGLELAVKVPGMDMYRSFSCFAIETTTTLSAEEAPGRISLESILVSIDNFFTRYPFFVATVVFIWLVAIPLVEEYSQKYKFISAINAFKKLQDDPTAQLLDIRDDKSVASLGSPNLKILSKNAVQVSFREADEQGFVKRVLDNFGEPANTTLCILDNFDGNSIKVAELLVKTGGFKEAYAIRGGTMGKQGWQEIQETLLPPSVHIIPRKRTKVPKKQDTNGDIPRVKENTDSPASKEIKNEDVTSVVKSEGSPSKPLSPFETSVFPNSNKAKLRLYGSAACYYEEEQDFNCPKTCGILGPGKYDSSQVIRGGFILLSTNAKIKFVEEGNTHHASDVAETEECCSDHGDEVVDTAVVVLNDGSGEHRYDLHVVYSASYRVPVLYFRAYRNDGQPLLLDVIENDISIDSAKLLTRAKWTFVTQEEHPELGRPWYMLHPCGTSEWMKLLLSSDVSAAQNRIPREKYMLSWFSVVGQVFGIKLHLQMLSLVDS</sequence>
<dbReference type="Pfam" id="PF03987">
    <property type="entry name" value="Autophagy_act_C"/>
    <property type="match status" value="1"/>
</dbReference>
<organism evidence="6">
    <name type="scientific">Salvia splendens</name>
    <name type="common">Scarlet sage</name>
    <dbReference type="NCBI Taxonomy" id="180675"/>
    <lineage>
        <taxon>Eukaryota</taxon>
        <taxon>Viridiplantae</taxon>
        <taxon>Streptophyta</taxon>
        <taxon>Embryophyta</taxon>
        <taxon>Tracheophyta</taxon>
        <taxon>Spermatophyta</taxon>
        <taxon>Magnoliopsida</taxon>
        <taxon>eudicotyledons</taxon>
        <taxon>Gunneridae</taxon>
        <taxon>Pentapetalae</taxon>
        <taxon>asterids</taxon>
        <taxon>lamiids</taxon>
        <taxon>Lamiales</taxon>
        <taxon>Lamiaceae</taxon>
        <taxon>Nepetoideae</taxon>
        <taxon>Mentheae</taxon>
        <taxon>Salviinae</taxon>
        <taxon>Salvia</taxon>
        <taxon>Salvia subgen. Calosphace</taxon>
        <taxon>core Calosphace</taxon>
    </lineage>
</organism>
<evidence type="ECO:0000256" key="5">
    <source>
        <dbReference type="SAM" id="MobiDB-lite"/>
    </source>
</evidence>
<dbReference type="GO" id="GO:0051321">
    <property type="term" value="P:meiotic cell cycle"/>
    <property type="evidence" value="ECO:0007669"/>
    <property type="project" value="UniProtKB-KW"/>
</dbReference>
<dbReference type="InterPro" id="IPR007135">
    <property type="entry name" value="Atg3/Atg10"/>
</dbReference>
<accession>A0A8X8XMG9</accession>
<dbReference type="InterPro" id="IPR013940">
    <property type="entry name" value="Spo22/ZIP4/TEX11"/>
</dbReference>
<feature type="compositionally biased region" description="Basic and acidic residues" evidence="5">
    <location>
        <begin position="1115"/>
        <end position="1142"/>
    </location>
</feature>
<evidence type="ECO:0000256" key="3">
    <source>
        <dbReference type="ARBA" id="ARBA00023254"/>
    </source>
</evidence>
<protein>
    <recommendedName>
        <fullName evidence="4">Protein ZIP4 homolog</fullName>
    </recommendedName>
</protein>
<dbReference type="GO" id="GO:0019787">
    <property type="term" value="F:ubiquitin-like protein transferase activity"/>
    <property type="evidence" value="ECO:0007669"/>
    <property type="project" value="InterPro"/>
</dbReference>
<dbReference type="Pfam" id="PF08631">
    <property type="entry name" value="SPO22"/>
    <property type="match status" value="1"/>
</dbReference>
<keyword evidence="2" id="KW-0072">Autophagy</keyword>
<evidence type="ECO:0000256" key="1">
    <source>
        <dbReference type="ARBA" id="ARBA00022786"/>
    </source>
</evidence>
<dbReference type="PANTHER" id="PTHR40375">
    <property type="entry name" value="SPORULATION-SPECIFIC PROTEIN 22"/>
    <property type="match status" value="1"/>
</dbReference>
<feature type="region of interest" description="Disordered" evidence="5">
    <location>
        <begin position="1110"/>
        <end position="1161"/>
    </location>
</feature>
<dbReference type="InterPro" id="IPR036873">
    <property type="entry name" value="Rhodanese-like_dom_sf"/>
</dbReference>
<gene>
    <name evidence="6" type="ORF">SASPL_122919</name>
</gene>
<dbReference type="PANTHER" id="PTHR40375:SF2">
    <property type="entry name" value="SPORULATION-SPECIFIC PROTEIN 22"/>
    <property type="match status" value="1"/>
</dbReference>
<dbReference type="GO" id="GO:0006914">
    <property type="term" value="P:autophagy"/>
    <property type="evidence" value="ECO:0007669"/>
    <property type="project" value="UniProtKB-KW"/>
</dbReference>
<dbReference type="Gene3D" id="3.30.1460.50">
    <property type="match status" value="1"/>
</dbReference>
<name>A0A8X8XMG9_SALSN</name>
<evidence type="ECO:0000256" key="4">
    <source>
        <dbReference type="ARBA" id="ARBA00031845"/>
    </source>
</evidence>
<proteinExistence type="predicted"/>
<reference evidence="6" key="2">
    <citation type="submission" date="2020-08" db="EMBL/GenBank/DDBJ databases">
        <title>Plant Genome Project.</title>
        <authorList>
            <person name="Zhang R.-G."/>
        </authorList>
    </citation>
    <scope>NUCLEOTIDE SEQUENCE</scope>
    <source>
        <strain evidence="6">Huo1</strain>
        <tissue evidence="6">Leaf</tissue>
    </source>
</reference>
<keyword evidence="1" id="KW-0833">Ubl conjugation pathway</keyword>